<evidence type="ECO:0000313" key="1">
    <source>
        <dbReference type="EMBL" id="KAB7497785.1"/>
    </source>
</evidence>
<gene>
    <name evidence="1" type="ORF">Anas_03257</name>
</gene>
<comment type="caution">
    <text evidence="1">The sequence shown here is derived from an EMBL/GenBank/DDBJ whole genome shotgun (WGS) entry which is preliminary data.</text>
</comment>
<protein>
    <submittedName>
        <fullName evidence="1">Uncharacterized protein</fullName>
    </submittedName>
</protein>
<feature type="non-terminal residue" evidence="1">
    <location>
        <position position="80"/>
    </location>
</feature>
<organism evidence="1 2">
    <name type="scientific">Armadillidium nasatum</name>
    <dbReference type="NCBI Taxonomy" id="96803"/>
    <lineage>
        <taxon>Eukaryota</taxon>
        <taxon>Metazoa</taxon>
        <taxon>Ecdysozoa</taxon>
        <taxon>Arthropoda</taxon>
        <taxon>Crustacea</taxon>
        <taxon>Multicrustacea</taxon>
        <taxon>Malacostraca</taxon>
        <taxon>Eumalacostraca</taxon>
        <taxon>Peracarida</taxon>
        <taxon>Isopoda</taxon>
        <taxon>Oniscidea</taxon>
        <taxon>Crinocheta</taxon>
        <taxon>Armadillidiidae</taxon>
        <taxon>Armadillidium</taxon>
    </lineage>
</organism>
<evidence type="ECO:0000313" key="2">
    <source>
        <dbReference type="Proteomes" id="UP000326759"/>
    </source>
</evidence>
<sequence>MEEEVFQVSFLLNCAADQHQKLPYHQAQALKEDRKNYRYVLHHIAVEDSPYGSEAPPCSIKLKLSTSKIPSTSSLCVLRS</sequence>
<dbReference type="AlphaFoldDB" id="A0A5N5SV36"/>
<dbReference type="Proteomes" id="UP000326759">
    <property type="component" value="Unassembled WGS sequence"/>
</dbReference>
<accession>A0A5N5SV36</accession>
<dbReference type="EMBL" id="SEYY01019919">
    <property type="protein sequence ID" value="KAB7497785.1"/>
    <property type="molecule type" value="Genomic_DNA"/>
</dbReference>
<reference evidence="1 2" key="1">
    <citation type="journal article" date="2019" name="PLoS Biol.">
        <title>Sex chromosomes control vertical transmission of feminizing Wolbachia symbionts in an isopod.</title>
        <authorList>
            <person name="Becking T."/>
            <person name="Chebbi M.A."/>
            <person name="Giraud I."/>
            <person name="Moumen B."/>
            <person name="Laverre T."/>
            <person name="Caubet Y."/>
            <person name="Peccoud J."/>
            <person name="Gilbert C."/>
            <person name="Cordaux R."/>
        </authorList>
    </citation>
    <scope>NUCLEOTIDE SEQUENCE [LARGE SCALE GENOMIC DNA]</scope>
    <source>
        <strain evidence="1">ANa2</strain>
        <tissue evidence="1">Whole body excluding digestive tract and cuticle</tissue>
    </source>
</reference>
<name>A0A5N5SV36_9CRUS</name>
<keyword evidence="2" id="KW-1185">Reference proteome</keyword>
<proteinExistence type="predicted"/>